<reference evidence="1" key="1">
    <citation type="submission" date="2022-12" db="EMBL/GenBank/DDBJ databases">
        <authorList>
            <person name="Webb A."/>
        </authorList>
    </citation>
    <scope>NUCLEOTIDE SEQUENCE</scope>
    <source>
        <strain evidence="1">Hp1</strain>
    </source>
</reference>
<organism evidence="1 2">
    <name type="scientific">Hyaloperonospora brassicae</name>
    <name type="common">Brassica downy mildew</name>
    <name type="synonym">Peronospora brassicae</name>
    <dbReference type="NCBI Taxonomy" id="162125"/>
    <lineage>
        <taxon>Eukaryota</taxon>
        <taxon>Sar</taxon>
        <taxon>Stramenopiles</taxon>
        <taxon>Oomycota</taxon>
        <taxon>Peronosporomycetes</taxon>
        <taxon>Peronosporales</taxon>
        <taxon>Peronosporaceae</taxon>
        <taxon>Hyaloperonospora</taxon>
    </lineage>
</organism>
<proteinExistence type="predicted"/>
<accession>A0AAV0V5N7</accession>
<dbReference type="AlphaFoldDB" id="A0AAV0V5N7"/>
<evidence type="ECO:0000313" key="1">
    <source>
        <dbReference type="EMBL" id="CAI5742059.1"/>
    </source>
</evidence>
<sequence>MKPKDVLEMVRDWNGGIVLWIRYTELIRKEKGHKAFPVEKTLKLLDDRAPEKSDWYYVGMFDEMRKHEDVQELADTMQKLRYNQMIKEEGVDISQFARRVHTKEEPIISLKKDSPTYRAYRAFVLEYAAIASKDLQKATDHLLTTMRGDELAKYLIELEEYVRLFLRSGT</sequence>
<keyword evidence="2" id="KW-1185">Reference proteome</keyword>
<dbReference type="EMBL" id="CANTFL010001462">
    <property type="protein sequence ID" value="CAI5742059.1"/>
    <property type="molecule type" value="Genomic_DNA"/>
</dbReference>
<dbReference type="Proteomes" id="UP001162031">
    <property type="component" value="Unassembled WGS sequence"/>
</dbReference>
<comment type="caution">
    <text evidence="1">The sequence shown here is derived from an EMBL/GenBank/DDBJ whole genome shotgun (WGS) entry which is preliminary data.</text>
</comment>
<evidence type="ECO:0008006" key="3">
    <source>
        <dbReference type="Google" id="ProtNLM"/>
    </source>
</evidence>
<gene>
    <name evidence="1" type="ORF">HBR001_LOCUS8792</name>
</gene>
<name>A0AAV0V5N7_HYABA</name>
<evidence type="ECO:0000313" key="2">
    <source>
        <dbReference type="Proteomes" id="UP001162031"/>
    </source>
</evidence>
<protein>
    <recommendedName>
        <fullName evidence="3">RXLR phytopathogen effector protein WY-domain domain-containing protein</fullName>
    </recommendedName>
</protein>